<dbReference type="GO" id="GO:0005634">
    <property type="term" value="C:nucleus"/>
    <property type="evidence" value="ECO:0007669"/>
    <property type="project" value="UniProtKB-SubCell"/>
</dbReference>
<keyword evidence="3 9" id="KW-0223">Dioxygenase</keyword>
<dbReference type="EnsemblProtists" id="EKX55098">
    <property type="protein sequence ID" value="EKX55098"/>
    <property type="gene ID" value="GUITHDRAFT_99731"/>
</dbReference>
<dbReference type="AlphaFoldDB" id="L1K3Z9"/>
<dbReference type="OrthoDB" id="425950at2759"/>
<reference evidence="13" key="3">
    <citation type="submission" date="2016-03" db="UniProtKB">
        <authorList>
            <consortium name="EnsemblProtists"/>
        </authorList>
    </citation>
    <scope>IDENTIFICATION</scope>
</reference>
<keyword evidence="8 9" id="KW-0539">Nucleus</keyword>
<keyword evidence="6 9" id="KW-0805">Transcription regulation</keyword>
<reference evidence="12 14" key="1">
    <citation type="journal article" date="2012" name="Nature">
        <title>Algal genomes reveal evolutionary mosaicism and the fate of nucleomorphs.</title>
        <authorList>
            <consortium name="DOE Joint Genome Institute"/>
            <person name="Curtis B.A."/>
            <person name="Tanifuji G."/>
            <person name="Burki F."/>
            <person name="Gruber A."/>
            <person name="Irimia M."/>
            <person name="Maruyama S."/>
            <person name="Arias M.C."/>
            <person name="Ball S.G."/>
            <person name="Gile G.H."/>
            <person name="Hirakawa Y."/>
            <person name="Hopkins J.F."/>
            <person name="Kuo A."/>
            <person name="Rensing S.A."/>
            <person name="Schmutz J."/>
            <person name="Symeonidi A."/>
            <person name="Elias M."/>
            <person name="Eveleigh R.J."/>
            <person name="Herman E.K."/>
            <person name="Klute M.J."/>
            <person name="Nakayama T."/>
            <person name="Obornik M."/>
            <person name="Reyes-Prieto A."/>
            <person name="Armbrust E.V."/>
            <person name="Aves S.J."/>
            <person name="Beiko R.G."/>
            <person name="Coutinho P."/>
            <person name="Dacks J.B."/>
            <person name="Durnford D.G."/>
            <person name="Fast N.M."/>
            <person name="Green B.R."/>
            <person name="Grisdale C.J."/>
            <person name="Hempel F."/>
            <person name="Henrissat B."/>
            <person name="Hoppner M.P."/>
            <person name="Ishida K."/>
            <person name="Kim E."/>
            <person name="Koreny L."/>
            <person name="Kroth P.G."/>
            <person name="Liu Y."/>
            <person name="Malik S.B."/>
            <person name="Maier U.G."/>
            <person name="McRose D."/>
            <person name="Mock T."/>
            <person name="Neilson J.A."/>
            <person name="Onodera N.T."/>
            <person name="Poole A.M."/>
            <person name="Pritham E.J."/>
            <person name="Richards T.A."/>
            <person name="Rocap G."/>
            <person name="Roy S.W."/>
            <person name="Sarai C."/>
            <person name="Schaack S."/>
            <person name="Shirato S."/>
            <person name="Slamovits C.H."/>
            <person name="Spencer D.F."/>
            <person name="Suzuki S."/>
            <person name="Worden A.Z."/>
            <person name="Zauner S."/>
            <person name="Barry K."/>
            <person name="Bell C."/>
            <person name="Bharti A.K."/>
            <person name="Crow J.A."/>
            <person name="Grimwood J."/>
            <person name="Kramer R."/>
            <person name="Lindquist E."/>
            <person name="Lucas S."/>
            <person name="Salamov A."/>
            <person name="McFadden G.I."/>
            <person name="Lane C.E."/>
            <person name="Keeling P.J."/>
            <person name="Gray M.W."/>
            <person name="Grigoriev I.V."/>
            <person name="Archibald J.M."/>
        </authorList>
    </citation>
    <scope>NUCLEOTIDE SEQUENCE</scope>
    <source>
        <strain evidence="12 14">CCMP2712</strain>
    </source>
</reference>
<evidence type="ECO:0000256" key="2">
    <source>
        <dbReference type="ARBA" id="ARBA00022853"/>
    </source>
</evidence>
<dbReference type="GeneID" id="17311686"/>
<dbReference type="GO" id="GO:0006325">
    <property type="term" value="P:chromatin organization"/>
    <property type="evidence" value="ECO:0007669"/>
    <property type="project" value="UniProtKB-KW"/>
</dbReference>
<dbReference type="Proteomes" id="UP000011087">
    <property type="component" value="Unassembled WGS sequence"/>
</dbReference>
<proteinExistence type="inferred from homology"/>
<feature type="region of interest" description="Disordered" evidence="10">
    <location>
        <begin position="16"/>
        <end position="36"/>
    </location>
</feature>
<evidence type="ECO:0000256" key="1">
    <source>
        <dbReference type="ARBA" id="ARBA00004123"/>
    </source>
</evidence>
<keyword evidence="7 9" id="KW-0804">Transcription</keyword>
<evidence type="ECO:0000256" key="6">
    <source>
        <dbReference type="ARBA" id="ARBA00023015"/>
    </source>
</evidence>
<keyword evidence="9" id="KW-0479">Metal-binding</keyword>
<comment type="subcellular location">
    <subcellularLocation>
        <location evidence="1 9">Nucleus</location>
    </subcellularLocation>
</comment>
<evidence type="ECO:0000256" key="10">
    <source>
        <dbReference type="SAM" id="MobiDB-lite"/>
    </source>
</evidence>
<comment type="cofactor">
    <cofactor evidence="9">
        <name>Fe(2+)</name>
        <dbReference type="ChEBI" id="CHEBI:29033"/>
    </cofactor>
    <text evidence="9">Binds 1 Fe(2+) ion per subunit.</text>
</comment>
<dbReference type="Gene3D" id="3.90.930.40">
    <property type="match status" value="1"/>
</dbReference>
<dbReference type="GO" id="GO:0005506">
    <property type="term" value="F:iron ion binding"/>
    <property type="evidence" value="ECO:0007669"/>
    <property type="project" value="UniProtKB-UniRule"/>
</dbReference>
<dbReference type="KEGG" id="gtt:GUITHDRAFT_99731"/>
<dbReference type="STRING" id="905079.L1K3Z9"/>
<feature type="domain" description="RIOX1/NO66-like C-terminal winged helix" evidence="11">
    <location>
        <begin position="307"/>
        <end position="385"/>
    </location>
</feature>
<protein>
    <recommendedName>
        <fullName evidence="9">Bifunctional lysine-specific demethylase and histidyl-hydroxylase</fullName>
        <ecNumber evidence="9">1.14.11.-</ecNumber>
    </recommendedName>
</protein>
<evidence type="ECO:0000256" key="4">
    <source>
        <dbReference type="ARBA" id="ARBA00023002"/>
    </source>
</evidence>
<dbReference type="eggNOG" id="KOG3706">
    <property type="taxonomic scope" value="Eukaryota"/>
</dbReference>
<dbReference type="InterPro" id="IPR039994">
    <property type="entry name" value="NO66-like"/>
</dbReference>
<dbReference type="PANTHER" id="PTHR13096">
    <property type="entry name" value="MINA53 MYC INDUCED NUCLEAR ANTIGEN"/>
    <property type="match status" value="1"/>
</dbReference>
<dbReference type="RefSeq" id="XP_005842078.1">
    <property type="nucleotide sequence ID" value="XM_005842021.1"/>
</dbReference>
<dbReference type="InterPro" id="IPR049043">
    <property type="entry name" value="WHD_RIOX1"/>
</dbReference>
<accession>L1K3Z9</accession>
<evidence type="ECO:0000313" key="13">
    <source>
        <dbReference type="EnsemblProtists" id="EKX55098"/>
    </source>
</evidence>
<keyword evidence="2" id="KW-0156">Chromatin regulator</keyword>
<keyword evidence="5 9" id="KW-0408">Iron</keyword>
<evidence type="ECO:0000256" key="8">
    <source>
        <dbReference type="ARBA" id="ARBA00023242"/>
    </source>
</evidence>
<name>L1K3Z9_GUITC</name>
<evidence type="ECO:0000313" key="12">
    <source>
        <dbReference type="EMBL" id="EKX55098.1"/>
    </source>
</evidence>
<sequence>MAERVEAAMASMGRLMEKRKRIRATNSKAVEPKGKPVKLKRVKREENGEKVEQGGHKADFLAVSSLATLHDSDSRRIADKLFELLISPTSLEEFYSSYHEQRPLLIKRNNPAYYDQWMNLKDLELLVKEGLEWNFEIDATRYTNGQRTTHNGEGWTSNCHTELPLKLMYGANMRMVALFGFQGLTGDLIICARRPYIYVYEPRNEYEAMPRYSSRNMTEAKSSRDTHSLHVTVSHGYRNSWYDVIKETLISALDVAVQHNVDMRRQIKLAASGYDISTEGNPDDDVEELLAPAREAEAEKVSLKTQFRLLEGDIAVLVHSVDNSRDFHGKEEQGIEFDVDYADALNAIIRSYPAYTRVKDVAHLEDDEDKLALVKVLVQNGVALTLPAKK</sequence>
<evidence type="ECO:0000259" key="11">
    <source>
        <dbReference type="Pfam" id="PF21233"/>
    </source>
</evidence>
<organism evidence="12">
    <name type="scientific">Guillardia theta (strain CCMP2712)</name>
    <name type="common">Cryptophyte</name>
    <dbReference type="NCBI Taxonomy" id="905079"/>
    <lineage>
        <taxon>Eukaryota</taxon>
        <taxon>Cryptophyceae</taxon>
        <taxon>Pyrenomonadales</taxon>
        <taxon>Geminigeraceae</taxon>
        <taxon>Guillardia</taxon>
    </lineage>
</organism>
<dbReference type="GO" id="GO:0016706">
    <property type="term" value="F:2-oxoglutarate-dependent dioxygenase activity"/>
    <property type="evidence" value="ECO:0007669"/>
    <property type="project" value="UniProtKB-UniRule"/>
</dbReference>
<evidence type="ECO:0000256" key="7">
    <source>
        <dbReference type="ARBA" id="ARBA00023163"/>
    </source>
</evidence>
<reference evidence="14" key="2">
    <citation type="submission" date="2012-11" db="EMBL/GenBank/DDBJ databases">
        <authorList>
            <person name="Kuo A."/>
            <person name="Curtis B.A."/>
            <person name="Tanifuji G."/>
            <person name="Burki F."/>
            <person name="Gruber A."/>
            <person name="Irimia M."/>
            <person name="Maruyama S."/>
            <person name="Arias M.C."/>
            <person name="Ball S.G."/>
            <person name="Gile G.H."/>
            <person name="Hirakawa Y."/>
            <person name="Hopkins J.F."/>
            <person name="Rensing S.A."/>
            <person name="Schmutz J."/>
            <person name="Symeonidi A."/>
            <person name="Elias M."/>
            <person name="Eveleigh R.J."/>
            <person name="Herman E.K."/>
            <person name="Klute M.J."/>
            <person name="Nakayama T."/>
            <person name="Obornik M."/>
            <person name="Reyes-Prieto A."/>
            <person name="Armbrust E.V."/>
            <person name="Aves S.J."/>
            <person name="Beiko R.G."/>
            <person name="Coutinho P."/>
            <person name="Dacks J.B."/>
            <person name="Durnford D.G."/>
            <person name="Fast N.M."/>
            <person name="Green B.R."/>
            <person name="Grisdale C."/>
            <person name="Hempe F."/>
            <person name="Henrissat B."/>
            <person name="Hoppner M.P."/>
            <person name="Ishida K.-I."/>
            <person name="Kim E."/>
            <person name="Koreny L."/>
            <person name="Kroth P.G."/>
            <person name="Liu Y."/>
            <person name="Malik S.-B."/>
            <person name="Maier U.G."/>
            <person name="McRose D."/>
            <person name="Mock T."/>
            <person name="Neilson J.A."/>
            <person name="Onodera N.T."/>
            <person name="Poole A.M."/>
            <person name="Pritham E.J."/>
            <person name="Richards T.A."/>
            <person name="Rocap G."/>
            <person name="Roy S.W."/>
            <person name="Sarai C."/>
            <person name="Schaack S."/>
            <person name="Shirato S."/>
            <person name="Slamovits C.H."/>
            <person name="Spencer D.F."/>
            <person name="Suzuki S."/>
            <person name="Worden A.Z."/>
            <person name="Zauner S."/>
            <person name="Barry K."/>
            <person name="Bell C."/>
            <person name="Bharti A.K."/>
            <person name="Crow J.A."/>
            <person name="Grimwood J."/>
            <person name="Kramer R."/>
            <person name="Lindquist E."/>
            <person name="Lucas S."/>
            <person name="Salamov A."/>
            <person name="McFadden G.I."/>
            <person name="Lane C.E."/>
            <person name="Keeling P.J."/>
            <person name="Gray M.W."/>
            <person name="Grigoriev I.V."/>
            <person name="Archibald J.M."/>
        </authorList>
    </citation>
    <scope>NUCLEOTIDE SEQUENCE</scope>
    <source>
        <strain evidence="14">CCMP2712</strain>
    </source>
</reference>
<evidence type="ECO:0000256" key="3">
    <source>
        <dbReference type="ARBA" id="ARBA00022964"/>
    </source>
</evidence>
<keyword evidence="4 9" id="KW-0560">Oxidoreductase</keyword>
<gene>
    <name evidence="12" type="ORF">GUITHDRAFT_99731</name>
</gene>
<dbReference type="PANTHER" id="PTHR13096:SF8">
    <property type="entry name" value="RIBOSOMAL OXYGENASE 1"/>
    <property type="match status" value="1"/>
</dbReference>
<dbReference type="HOGENOM" id="CLU_013645_4_0_1"/>
<keyword evidence="14" id="KW-1185">Reference proteome</keyword>
<dbReference type="Pfam" id="PF21233">
    <property type="entry name" value="WHD_RIOX1"/>
    <property type="match status" value="1"/>
</dbReference>
<dbReference type="EC" id="1.14.11.-" evidence="9"/>
<dbReference type="PaxDb" id="55529-EKX55098"/>
<evidence type="ECO:0000256" key="9">
    <source>
        <dbReference type="RuleBase" id="RU366061"/>
    </source>
</evidence>
<comment type="function">
    <text evidence="9">Oxygenase that can act as both a histone lysine demethylase and a ribosomal histidine hydroxylase.</text>
</comment>
<evidence type="ECO:0000313" key="14">
    <source>
        <dbReference type="Proteomes" id="UP000011087"/>
    </source>
</evidence>
<comment type="similarity">
    <text evidence="9">Belongs to the ROX family.</text>
</comment>
<dbReference type="SUPFAM" id="SSF51197">
    <property type="entry name" value="Clavaminate synthase-like"/>
    <property type="match status" value="1"/>
</dbReference>
<dbReference type="EMBL" id="JH992966">
    <property type="protein sequence ID" value="EKX55098.1"/>
    <property type="molecule type" value="Genomic_DNA"/>
</dbReference>
<dbReference type="Gene3D" id="2.60.120.650">
    <property type="entry name" value="Cupin"/>
    <property type="match status" value="1"/>
</dbReference>
<evidence type="ECO:0000256" key="5">
    <source>
        <dbReference type="ARBA" id="ARBA00023004"/>
    </source>
</evidence>